<protein>
    <submittedName>
        <fullName evidence="6">Uncharacterized protein</fullName>
    </submittedName>
</protein>
<comment type="subcellular location">
    <subcellularLocation>
        <location evidence="1">Nucleus</location>
    </subcellularLocation>
</comment>
<dbReference type="Proteomes" id="UP000551758">
    <property type="component" value="Unassembled WGS sequence"/>
</dbReference>
<comment type="caution">
    <text evidence="6">The sequence shown here is derived from an EMBL/GenBank/DDBJ whole genome shotgun (WGS) entry which is preliminary data.</text>
</comment>
<gene>
    <name evidence="6" type="ORF">HPG69_002852</name>
</gene>
<comment type="similarity">
    <text evidence="2">Belongs to the HMGN family.</text>
</comment>
<dbReference type="PRINTS" id="PR00925">
    <property type="entry name" value="NONHISHMG17"/>
</dbReference>
<dbReference type="AlphaFoldDB" id="A0A7J7ERB1"/>
<reference evidence="6 7" key="1">
    <citation type="journal article" date="2020" name="Mol. Biol. Evol.">
        <title>Interspecific Gene Flow and the Evolution of Specialization in Black and White Rhinoceros.</title>
        <authorList>
            <person name="Moodley Y."/>
            <person name="Westbury M.V."/>
            <person name="Russo I.M."/>
            <person name="Gopalakrishnan S."/>
            <person name="Rakotoarivelo A."/>
            <person name="Olsen R.A."/>
            <person name="Prost S."/>
            <person name="Tunstall T."/>
            <person name="Ryder O.A."/>
            <person name="Dalen L."/>
            <person name="Bruford M.W."/>
        </authorList>
    </citation>
    <scope>NUCLEOTIDE SEQUENCE [LARGE SCALE GENOMIC DNA]</scope>
    <source>
        <strain evidence="6">SBR-YM</strain>
        <tissue evidence="6">Skin</tissue>
    </source>
</reference>
<evidence type="ECO:0000256" key="1">
    <source>
        <dbReference type="ARBA" id="ARBA00004123"/>
    </source>
</evidence>
<dbReference type="Pfam" id="PF01101">
    <property type="entry name" value="HMG14_17"/>
    <property type="match status" value="1"/>
</dbReference>
<keyword evidence="3" id="KW-0238">DNA-binding</keyword>
<feature type="region of interest" description="Disordered" evidence="5">
    <location>
        <begin position="56"/>
        <end position="85"/>
    </location>
</feature>
<accession>A0A7J7ERB1</accession>
<evidence type="ECO:0000256" key="5">
    <source>
        <dbReference type="SAM" id="MobiDB-lite"/>
    </source>
</evidence>
<dbReference type="PROSITE" id="PS00355">
    <property type="entry name" value="HMG14_17"/>
    <property type="match status" value="1"/>
</dbReference>
<proteinExistence type="inferred from homology"/>
<evidence type="ECO:0000256" key="4">
    <source>
        <dbReference type="ARBA" id="ARBA00023242"/>
    </source>
</evidence>
<sequence length="286" mass="32124">MRKVRAPSTREGRVWRIMLGLAPHLEGVRVGSQRRCEFSGKIRKGYARGEVIRAQGQGPEGKLRRERLGPTVRLSGDSKQKRQTSLISVVRKGRLVPAARAAEGAAAATQPSFARGLGGAAHRHPARVGPAATTPKRKASSAKGAAKEEPKRRSARLSAKPAPAKVETSRKRRQERTDLQTEKCKQKGKEEQRETRLKRLTEKLKKTYLQKTEKLKMKRVQPLIERKRPDLINVLYHVLSVVPVCLVQSRGIFLSFCKCKFFSSSRNFFKKGGIPPHPIFFVHPIF</sequence>
<organism evidence="6 7">
    <name type="scientific">Diceros bicornis minor</name>
    <name type="common">South-central black rhinoceros</name>
    <dbReference type="NCBI Taxonomy" id="77932"/>
    <lineage>
        <taxon>Eukaryota</taxon>
        <taxon>Metazoa</taxon>
        <taxon>Chordata</taxon>
        <taxon>Craniata</taxon>
        <taxon>Vertebrata</taxon>
        <taxon>Euteleostomi</taxon>
        <taxon>Mammalia</taxon>
        <taxon>Eutheria</taxon>
        <taxon>Laurasiatheria</taxon>
        <taxon>Perissodactyla</taxon>
        <taxon>Rhinocerotidae</taxon>
        <taxon>Diceros</taxon>
    </lineage>
</organism>
<name>A0A7J7ERB1_DICBM</name>
<keyword evidence="4" id="KW-0539">Nucleus</keyword>
<feature type="compositionally biased region" description="Basic and acidic residues" evidence="5">
    <location>
        <begin position="175"/>
        <end position="194"/>
    </location>
</feature>
<dbReference type="EMBL" id="JACDTQ010002466">
    <property type="protein sequence ID" value="KAF5918211.1"/>
    <property type="molecule type" value="Genomic_DNA"/>
</dbReference>
<keyword evidence="7" id="KW-1185">Reference proteome</keyword>
<feature type="region of interest" description="Disordered" evidence="5">
    <location>
        <begin position="115"/>
        <end position="194"/>
    </location>
</feature>
<dbReference type="SMART" id="SM00527">
    <property type="entry name" value="HMG17"/>
    <property type="match status" value="1"/>
</dbReference>
<evidence type="ECO:0000256" key="2">
    <source>
        <dbReference type="ARBA" id="ARBA00007696"/>
    </source>
</evidence>
<dbReference type="GO" id="GO:0000785">
    <property type="term" value="C:chromatin"/>
    <property type="evidence" value="ECO:0007669"/>
    <property type="project" value="InterPro"/>
</dbReference>
<evidence type="ECO:0000313" key="7">
    <source>
        <dbReference type="Proteomes" id="UP000551758"/>
    </source>
</evidence>
<evidence type="ECO:0000256" key="3">
    <source>
        <dbReference type="ARBA" id="ARBA00023125"/>
    </source>
</evidence>
<dbReference type="GO" id="GO:0031492">
    <property type="term" value="F:nucleosomal DNA binding"/>
    <property type="evidence" value="ECO:0007669"/>
    <property type="project" value="InterPro"/>
</dbReference>
<dbReference type="GO" id="GO:0005634">
    <property type="term" value="C:nucleus"/>
    <property type="evidence" value="ECO:0007669"/>
    <property type="project" value="UniProtKB-SubCell"/>
</dbReference>
<dbReference type="InterPro" id="IPR000079">
    <property type="entry name" value="HMGN_fam"/>
</dbReference>
<evidence type="ECO:0000313" key="6">
    <source>
        <dbReference type="EMBL" id="KAF5918211.1"/>
    </source>
</evidence>